<proteinExistence type="predicted"/>
<name>A0ACC6M516_9BACI</name>
<evidence type="ECO:0000313" key="2">
    <source>
        <dbReference type="Proteomes" id="UP001277972"/>
    </source>
</evidence>
<gene>
    <name evidence="1" type="ORF">SH601_08290</name>
</gene>
<evidence type="ECO:0000313" key="1">
    <source>
        <dbReference type="EMBL" id="MDX8045986.1"/>
    </source>
</evidence>
<dbReference type="EMBL" id="JAWZSR010000004">
    <property type="protein sequence ID" value="MDX8045986.1"/>
    <property type="molecule type" value="Genomic_DNA"/>
</dbReference>
<accession>A0ACC6M516</accession>
<sequence length="58" mass="6904">MKISKVFFFLTAITTIIYLFRNNLMKIITTVPLLRKYAVRMTMSIPFVRRKMIGSLFK</sequence>
<comment type="caution">
    <text evidence="1">The sequence shown here is derived from an EMBL/GenBank/DDBJ whole genome shotgun (WGS) entry which is preliminary data.</text>
</comment>
<organism evidence="1 2">
    <name type="scientific">Gracilibacillus pellucidus</name>
    <dbReference type="NCBI Taxonomy" id="3095368"/>
    <lineage>
        <taxon>Bacteria</taxon>
        <taxon>Bacillati</taxon>
        <taxon>Bacillota</taxon>
        <taxon>Bacilli</taxon>
        <taxon>Bacillales</taxon>
        <taxon>Bacillaceae</taxon>
        <taxon>Gracilibacillus</taxon>
    </lineage>
</organism>
<dbReference type="Proteomes" id="UP001277972">
    <property type="component" value="Unassembled WGS sequence"/>
</dbReference>
<reference evidence="1" key="1">
    <citation type="submission" date="2023-11" db="EMBL/GenBank/DDBJ databases">
        <title>Gracilibacillus pellucida a moderately halophilic bacterium isolated from saline soil in Xinjiang province.</title>
        <authorList>
            <person name="Zhang Z."/>
            <person name="Tan F."/>
            <person name="Wang Y."/>
            <person name="Xia M."/>
        </authorList>
    </citation>
    <scope>NUCLEOTIDE SEQUENCE</scope>
    <source>
        <strain evidence="1">S3-1-1</strain>
    </source>
</reference>
<protein>
    <submittedName>
        <fullName evidence="1">Uncharacterized protein</fullName>
    </submittedName>
</protein>
<keyword evidence="2" id="KW-1185">Reference proteome</keyword>